<reference evidence="25" key="1">
    <citation type="submission" date="2023-07" db="EMBL/GenBank/DDBJ databases">
        <title>Chromosome-level Genome Assembly of Striped Snakehead (Channa striata).</title>
        <authorList>
            <person name="Liu H."/>
        </authorList>
    </citation>
    <scope>NUCLEOTIDE SEQUENCE</scope>
    <source>
        <strain evidence="25">Gz</strain>
        <tissue evidence="25">Muscle</tissue>
    </source>
</reference>
<dbReference type="InterPro" id="IPR002254">
    <property type="entry name" value="Flavin_mOase_2"/>
</dbReference>
<comment type="catalytic activity">
    <reaction evidence="22">
        <text>trimethylamine + NADPH + O2 = trimethylamine N-oxide + NADP(+) + H2O</text>
        <dbReference type="Rhea" id="RHEA:31979"/>
        <dbReference type="ChEBI" id="CHEBI:15377"/>
        <dbReference type="ChEBI" id="CHEBI:15379"/>
        <dbReference type="ChEBI" id="CHEBI:15724"/>
        <dbReference type="ChEBI" id="CHEBI:57783"/>
        <dbReference type="ChEBI" id="CHEBI:58349"/>
        <dbReference type="ChEBI" id="CHEBI:58389"/>
        <dbReference type="EC" id="1.14.13.148"/>
    </reaction>
    <physiologicalReaction direction="left-to-right" evidence="22">
        <dbReference type="Rhea" id="RHEA:31980"/>
    </physiologicalReaction>
</comment>
<evidence type="ECO:0000256" key="21">
    <source>
        <dbReference type="ARBA" id="ARBA00048041"/>
    </source>
</evidence>
<evidence type="ECO:0000256" key="2">
    <source>
        <dbReference type="ARBA" id="ARBA00001974"/>
    </source>
</evidence>
<keyword evidence="12" id="KW-0832">Ubl conjugation</keyword>
<dbReference type="GO" id="GO:0050660">
    <property type="term" value="F:flavin adenine dinucleotide binding"/>
    <property type="evidence" value="ECO:0007669"/>
    <property type="project" value="InterPro"/>
</dbReference>
<keyword evidence="17 24" id="KW-0503">Monooxygenase</keyword>
<comment type="similarity">
    <text evidence="5 24">Belongs to the FMO family.</text>
</comment>
<dbReference type="SUPFAM" id="SSF51905">
    <property type="entry name" value="FAD/NAD(P)-binding domain"/>
    <property type="match status" value="5"/>
</dbReference>
<evidence type="ECO:0000256" key="22">
    <source>
        <dbReference type="ARBA" id="ARBA00048088"/>
    </source>
</evidence>
<keyword evidence="9" id="KW-0256">Endoplasmic reticulum</keyword>
<dbReference type="Proteomes" id="UP001187415">
    <property type="component" value="Unassembled WGS sequence"/>
</dbReference>
<evidence type="ECO:0000313" key="25">
    <source>
        <dbReference type="EMBL" id="KAK2835804.1"/>
    </source>
</evidence>
<dbReference type="FunFam" id="3.50.50.60:FF:000159">
    <property type="entry name" value="Dimethylaniline monooxygenase [N-oxide-forming]"/>
    <property type="match status" value="2"/>
</dbReference>
<keyword evidence="7 24" id="KW-0285">Flavoprotein</keyword>
<evidence type="ECO:0000256" key="8">
    <source>
        <dbReference type="ARBA" id="ARBA00022692"/>
    </source>
</evidence>
<comment type="catalytic activity">
    <reaction evidence="23">
        <text>N,N-dimethylaniline + NADPH + O2 + H(+) = N,N-dimethylaniline N-oxide + NADP(+) + H2O</text>
        <dbReference type="Rhea" id="RHEA:24468"/>
        <dbReference type="ChEBI" id="CHEBI:15377"/>
        <dbReference type="ChEBI" id="CHEBI:15378"/>
        <dbReference type="ChEBI" id="CHEBI:15379"/>
        <dbReference type="ChEBI" id="CHEBI:16269"/>
        <dbReference type="ChEBI" id="CHEBI:17735"/>
        <dbReference type="ChEBI" id="CHEBI:57783"/>
        <dbReference type="ChEBI" id="CHEBI:58349"/>
        <dbReference type="EC" id="1.14.13.8"/>
    </reaction>
    <physiologicalReaction direction="left-to-right" evidence="23">
        <dbReference type="Rhea" id="RHEA:24469"/>
    </physiologicalReaction>
</comment>
<evidence type="ECO:0000256" key="1">
    <source>
        <dbReference type="ARBA" id="ARBA00001946"/>
    </source>
</evidence>
<dbReference type="InterPro" id="IPR050346">
    <property type="entry name" value="FMO-like"/>
</dbReference>
<comment type="function">
    <text evidence="19">Broad spectrum monooxygenase that catalyzes the oxygenation of a wide variety of nitrogen- and sulfur-containing compounds including xenobiotics. Catalyzes the S-oxygenation of hypotaurine to produce taurine, an organic osmolyte involved in cell volume regulation as well as a variety of cytoprotective and developmental processes. In vitro, catalyzes the N-oxygenation of trimethylamine (TMA) to produce trimethylamine N-oxide (TMAO) and could therefore participate to the detoxification of this compound that is generated by the action of gut microbiota from dietary precursors such as choline, choline containing compounds, betaine or L-carnitine.</text>
</comment>
<protein>
    <recommendedName>
        <fullName evidence="24">Flavin-containing monooxygenase</fullName>
        <ecNumber evidence="24">1.-.-.-</ecNumber>
    </recommendedName>
</protein>
<evidence type="ECO:0000256" key="19">
    <source>
        <dbReference type="ARBA" id="ARBA00045957"/>
    </source>
</evidence>
<dbReference type="GO" id="GO:0050661">
    <property type="term" value="F:NADP binding"/>
    <property type="evidence" value="ECO:0007669"/>
    <property type="project" value="InterPro"/>
</dbReference>
<dbReference type="EMBL" id="JAUPFM010000012">
    <property type="protein sequence ID" value="KAK2835804.1"/>
    <property type="molecule type" value="Genomic_DNA"/>
</dbReference>
<evidence type="ECO:0000256" key="20">
    <source>
        <dbReference type="ARBA" id="ARBA00047338"/>
    </source>
</evidence>
<keyword evidence="13" id="KW-0492">Microsome</keyword>
<dbReference type="GO" id="GO:0005789">
    <property type="term" value="C:endoplasmic reticulum membrane"/>
    <property type="evidence" value="ECO:0007669"/>
    <property type="project" value="UniProtKB-SubCell"/>
</dbReference>
<gene>
    <name evidence="25" type="ORF">Q5P01_016288</name>
</gene>
<comment type="catalytic activity">
    <reaction evidence="21">
        <text>hypotaurine + NADPH + O2 + H(+) = taurine + NADP(+) + H2O</text>
        <dbReference type="Rhea" id="RHEA:69819"/>
        <dbReference type="ChEBI" id="CHEBI:15377"/>
        <dbReference type="ChEBI" id="CHEBI:15378"/>
        <dbReference type="ChEBI" id="CHEBI:15379"/>
        <dbReference type="ChEBI" id="CHEBI:57783"/>
        <dbReference type="ChEBI" id="CHEBI:57853"/>
        <dbReference type="ChEBI" id="CHEBI:58349"/>
        <dbReference type="ChEBI" id="CHEBI:507393"/>
        <dbReference type="EC" id="1.14.13.8"/>
    </reaction>
    <physiologicalReaction direction="left-to-right" evidence="21">
        <dbReference type="Rhea" id="RHEA:69820"/>
    </physiologicalReaction>
</comment>
<comment type="caution">
    <text evidence="25">The sequence shown here is derived from an EMBL/GenBank/DDBJ whole genome shotgun (WGS) entry which is preliminary data.</text>
</comment>
<keyword evidence="8" id="KW-0812">Transmembrane</keyword>
<evidence type="ECO:0000256" key="24">
    <source>
        <dbReference type="RuleBase" id="RU361177"/>
    </source>
</evidence>
<evidence type="ECO:0000256" key="12">
    <source>
        <dbReference type="ARBA" id="ARBA00022843"/>
    </source>
</evidence>
<keyword evidence="18" id="KW-0472">Membrane</keyword>
<dbReference type="InterPro" id="IPR000960">
    <property type="entry name" value="Flavin_mOase"/>
</dbReference>
<comment type="subcellular location">
    <subcellularLocation>
        <location evidence="4">Endoplasmic reticulum membrane</location>
        <topology evidence="4">Single-pass membrane protein</topology>
    </subcellularLocation>
    <subcellularLocation>
        <location evidence="3">Microsome membrane</location>
        <topology evidence="3">Single-pass membrane protein</topology>
    </subcellularLocation>
</comment>
<evidence type="ECO:0000256" key="5">
    <source>
        <dbReference type="ARBA" id="ARBA00009183"/>
    </source>
</evidence>
<evidence type="ECO:0000256" key="6">
    <source>
        <dbReference type="ARBA" id="ARBA00022499"/>
    </source>
</evidence>
<evidence type="ECO:0000256" key="7">
    <source>
        <dbReference type="ARBA" id="ARBA00022630"/>
    </source>
</evidence>
<dbReference type="PRINTS" id="PR00370">
    <property type="entry name" value="FMOXYGENASE"/>
</dbReference>
<evidence type="ECO:0000256" key="18">
    <source>
        <dbReference type="ARBA" id="ARBA00023136"/>
    </source>
</evidence>
<keyword evidence="16 24" id="KW-0560">Oxidoreductase</keyword>
<comment type="cofactor">
    <cofactor evidence="1">
        <name>Mg(2+)</name>
        <dbReference type="ChEBI" id="CHEBI:18420"/>
    </cofactor>
</comment>
<sequence length="1086" mass="123064">MVRRVAVVGAGNAGLVCIKTCVEEGLEPVCFESSDDIGGLWKFKETPEPQRSSIYRSLVTNTSKEMTCFSDFPMPADYPNYMKSSYLLQYFRLYANNFDLLRYINFQTTVTCITQRPDFHLSGQWDIVTTKRNGEEERHIFDAVLVCSGQYTQPVIPLSDFSGYETFSGRYFHSWEYKDADACRGKRVVVVGIGSSGGDIATEISRTAEKTFLSTRQGAWVISRMSSKGLPMDMMFITRLCNLLIRHLPKTLANWMAERALNSKYDHKLYGLKPTHRFFEKKTLISDDLPARILQGALIMKTNMTGFKGSSVFFDDGTVEENIDIVVFCTGYNGHFPFLPSTLPKEPHGGLRLYKRLFPPSLQHNTLALMGLFQAQGPIMPVVEMQARWAVRVFLGLCHLPSKEEMLAVIESEKKRNMKCYLSAPREASLRIDYIPYVDFMAKEVGVRPNILTLLLKDPVLWAKVYFGPCTPYQYRLTGPGKWGGARHAILTQWERNRKNPLVRCPFKEQGESVRLARRSRDSFQAHKRTCFLCSMVQKVAVIGAGPSGLSSIKVCLDEGLEPTCFESSHDLGGIWRFKEKPEPGRANIYESVVLNSSKEMIAFSDFPPPAEFPNHMHHTEVLQYLRLYSEAFNLLQHIHFETNVVSVRQRSNFEATGQWEVETERSDGQREIHFFDAVIVCTGHYTQPHLPLKDFPGIESFGGRYIHSWDYRNAEGLQGKRVVVIGMGNSGGDIAVDVSRVAERVYLSTRTGAWVVGRVGPGGLPNDVVRSSRMDMMLLNLFPSWINRTLEKMLNKAFDHTLYGLRPNHGFFTQIPVVNDDLPARILSGRVQVKPNVKEFCGSSVVFVDGSRIDKVDVVVFATGYNYSFPFLPVALQVKCGYRLRLYKHVFPPAVAHPTLAFVGFIHALGAINPLAEIQARWATRVFKGLITLPSEETMKKDIEKDTKTMHKRFACTDRSPLQVDYIFYQDTVAKQVGVRPNILWLFLTDPRLALQVFFGPCTAYQYRLTGPGQWAGARQAILTQMERVVEPFRTRVVPEPETRVSSRIGIMLIVSSAALLGCFCWNKQHMSPFLPTVPFFRSPK</sequence>
<evidence type="ECO:0000256" key="4">
    <source>
        <dbReference type="ARBA" id="ARBA00004389"/>
    </source>
</evidence>
<dbReference type="EC" id="1.-.-.-" evidence="24"/>
<evidence type="ECO:0000256" key="9">
    <source>
        <dbReference type="ARBA" id="ARBA00022824"/>
    </source>
</evidence>
<evidence type="ECO:0000256" key="23">
    <source>
        <dbReference type="ARBA" id="ARBA00049443"/>
    </source>
</evidence>
<keyword evidence="26" id="KW-1185">Reference proteome</keyword>
<accession>A0AA88MF02</accession>
<name>A0AA88MF02_CHASR</name>
<dbReference type="InterPro" id="IPR036188">
    <property type="entry name" value="FAD/NAD-bd_sf"/>
</dbReference>
<keyword evidence="10 24" id="KW-0274">FAD</keyword>
<evidence type="ECO:0000256" key="11">
    <source>
        <dbReference type="ARBA" id="ARBA00022842"/>
    </source>
</evidence>
<evidence type="ECO:0000256" key="10">
    <source>
        <dbReference type="ARBA" id="ARBA00022827"/>
    </source>
</evidence>
<dbReference type="PANTHER" id="PTHR23023">
    <property type="entry name" value="DIMETHYLANILINE MONOOXYGENASE"/>
    <property type="match status" value="1"/>
</dbReference>
<evidence type="ECO:0000256" key="17">
    <source>
        <dbReference type="ARBA" id="ARBA00023033"/>
    </source>
</evidence>
<evidence type="ECO:0000256" key="15">
    <source>
        <dbReference type="ARBA" id="ARBA00022989"/>
    </source>
</evidence>
<comment type="cofactor">
    <cofactor evidence="2 24">
        <name>FAD</name>
        <dbReference type="ChEBI" id="CHEBI:57692"/>
    </cofactor>
</comment>
<comment type="catalytic activity">
    <reaction evidence="20">
        <text>hypotaurine + NADH + O2 + H(+) = taurine + NAD(+) + H2O</text>
        <dbReference type="Rhea" id="RHEA:74111"/>
        <dbReference type="ChEBI" id="CHEBI:15377"/>
        <dbReference type="ChEBI" id="CHEBI:15378"/>
        <dbReference type="ChEBI" id="CHEBI:15379"/>
        <dbReference type="ChEBI" id="CHEBI:57540"/>
        <dbReference type="ChEBI" id="CHEBI:57853"/>
        <dbReference type="ChEBI" id="CHEBI:57945"/>
        <dbReference type="ChEBI" id="CHEBI:507393"/>
        <dbReference type="EC" id="1.14.13.8"/>
    </reaction>
    <physiologicalReaction direction="left-to-right" evidence="20">
        <dbReference type="Rhea" id="RHEA:74112"/>
    </physiologicalReaction>
</comment>
<dbReference type="Gene3D" id="3.50.50.60">
    <property type="entry name" value="FAD/NAD(P)-binding domain"/>
    <property type="match status" value="4"/>
</dbReference>
<keyword evidence="14" id="KW-0521">NADP</keyword>
<evidence type="ECO:0000256" key="14">
    <source>
        <dbReference type="ARBA" id="ARBA00022857"/>
    </source>
</evidence>
<organism evidence="25 26">
    <name type="scientific">Channa striata</name>
    <name type="common">Snakehead murrel</name>
    <name type="synonym">Ophicephalus striatus</name>
    <dbReference type="NCBI Taxonomy" id="64152"/>
    <lineage>
        <taxon>Eukaryota</taxon>
        <taxon>Metazoa</taxon>
        <taxon>Chordata</taxon>
        <taxon>Craniata</taxon>
        <taxon>Vertebrata</taxon>
        <taxon>Euteleostomi</taxon>
        <taxon>Actinopterygii</taxon>
        <taxon>Neopterygii</taxon>
        <taxon>Teleostei</taxon>
        <taxon>Neoteleostei</taxon>
        <taxon>Acanthomorphata</taxon>
        <taxon>Anabantaria</taxon>
        <taxon>Anabantiformes</taxon>
        <taxon>Channoidei</taxon>
        <taxon>Channidae</taxon>
        <taxon>Channa</taxon>
    </lineage>
</organism>
<evidence type="ECO:0000313" key="26">
    <source>
        <dbReference type="Proteomes" id="UP001187415"/>
    </source>
</evidence>
<proteinExistence type="inferred from homology"/>
<dbReference type="AlphaFoldDB" id="A0AA88MF02"/>
<keyword evidence="6" id="KW-1017">Isopeptide bond</keyword>
<dbReference type="PRINTS" id="PR01122">
    <property type="entry name" value="FMOXYGENASE2"/>
</dbReference>
<dbReference type="Pfam" id="PF00743">
    <property type="entry name" value="FMO-like"/>
    <property type="match status" value="2"/>
</dbReference>
<evidence type="ECO:0000256" key="13">
    <source>
        <dbReference type="ARBA" id="ARBA00022848"/>
    </source>
</evidence>
<dbReference type="GO" id="GO:0034899">
    <property type="term" value="F:trimethylamine monooxygenase activity"/>
    <property type="evidence" value="ECO:0007669"/>
    <property type="project" value="UniProtKB-EC"/>
</dbReference>
<dbReference type="GO" id="GO:0004499">
    <property type="term" value="F:N,N-dimethylaniline monooxygenase activity"/>
    <property type="evidence" value="ECO:0007669"/>
    <property type="project" value="InterPro"/>
</dbReference>
<evidence type="ECO:0000256" key="3">
    <source>
        <dbReference type="ARBA" id="ARBA00004111"/>
    </source>
</evidence>
<keyword evidence="11" id="KW-0460">Magnesium</keyword>
<keyword evidence="15" id="KW-1133">Transmembrane helix</keyword>
<evidence type="ECO:0000256" key="16">
    <source>
        <dbReference type="ARBA" id="ARBA00023002"/>
    </source>
</evidence>
<dbReference type="InterPro" id="IPR020946">
    <property type="entry name" value="Flavin_mOase-like"/>
</dbReference>